<reference evidence="7" key="1">
    <citation type="submission" date="2021-01" db="EMBL/GenBank/DDBJ databases">
        <authorList>
            <person name="Zahm M."/>
            <person name="Roques C."/>
            <person name="Cabau C."/>
            <person name="Klopp C."/>
            <person name="Donnadieu C."/>
            <person name="Jouanno E."/>
            <person name="Lampietro C."/>
            <person name="Louis A."/>
            <person name="Herpin A."/>
            <person name="Echchiki A."/>
            <person name="Berthelot C."/>
            <person name="Parey E."/>
            <person name="Roest-Crollius H."/>
            <person name="Braasch I."/>
            <person name="Postlethwait J."/>
            <person name="Bobe J."/>
            <person name="Montfort J."/>
            <person name="Bouchez O."/>
            <person name="Begum T."/>
            <person name="Mejri S."/>
            <person name="Adams A."/>
            <person name="Chen W.-J."/>
            <person name="Guiguen Y."/>
        </authorList>
    </citation>
    <scope>NUCLEOTIDE SEQUENCE</scope>
    <source>
        <strain evidence="7">YG-15Mar2019-1</strain>
        <tissue evidence="7">Brain</tissue>
    </source>
</reference>
<evidence type="ECO:0000256" key="5">
    <source>
        <dbReference type="HAMAP-Rule" id="MF_03060"/>
    </source>
</evidence>
<feature type="compositionally biased region" description="Basic residues" evidence="6">
    <location>
        <begin position="178"/>
        <end position="203"/>
    </location>
</feature>
<evidence type="ECO:0000256" key="2">
    <source>
        <dbReference type="ARBA" id="ARBA00022525"/>
    </source>
</evidence>
<dbReference type="GO" id="GO:0005576">
    <property type="term" value="C:extracellular region"/>
    <property type="evidence" value="ECO:0007669"/>
    <property type="project" value="UniProtKB-SubCell"/>
</dbReference>
<dbReference type="PANTHER" id="PTHR28610">
    <property type="entry name" value="DRAXIN"/>
    <property type="match status" value="1"/>
</dbReference>
<feature type="compositionally biased region" description="Basic residues" evidence="6">
    <location>
        <begin position="94"/>
        <end position="103"/>
    </location>
</feature>
<organism evidence="7 8">
    <name type="scientific">Megalops atlanticus</name>
    <name type="common">Tarpon</name>
    <name type="synonym">Clupea gigantea</name>
    <dbReference type="NCBI Taxonomy" id="7932"/>
    <lineage>
        <taxon>Eukaryota</taxon>
        <taxon>Metazoa</taxon>
        <taxon>Chordata</taxon>
        <taxon>Craniata</taxon>
        <taxon>Vertebrata</taxon>
        <taxon>Euteleostomi</taxon>
        <taxon>Actinopterygii</taxon>
        <taxon>Neopterygii</taxon>
        <taxon>Teleostei</taxon>
        <taxon>Elopiformes</taxon>
        <taxon>Megalopidae</taxon>
        <taxon>Megalops</taxon>
    </lineage>
</organism>
<feature type="region of interest" description="Disordered" evidence="6">
    <location>
        <begin position="303"/>
        <end position="326"/>
    </location>
</feature>
<dbReference type="Proteomes" id="UP001046870">
    <property type="component" value="Chromosome 8"/>
</dbReference>
<dbReference type="GO" id="GO:0021528">
    <property type="term" value="P:commissural neuron differentiation in spinal cord"/>
    <property type="evidence" value="ECO:0007669"/>
    <property type="project" value="UniProtKB-UniRule"/>
</dbReference>
<comment type="subcellular location">
    <subcellularLocation>
        <location evidence="5">Secreted</location>
    </subcellularLocation>
</comment>
<gene>
    <name evidence="5" type="primary">DRAXIN</name>
    <name evidence="7" type="ORF">MATL_G00106160</name>
</gene>
<dbReference type="GO" id="GO:0007411">
    <property type="term" value="P:axon guidance"/>
    <property type="evidence" value="ECO:0007669"/>
    <property type="project" value="UniProtKB-UniRule"/>
</dbReference>
<dbReference type="Pfam" id="PF15550">
    <property type="entry name" value="Draxin"/>
    <property type="match status" value="1"/>
</dbReference>
<feature type="compositionally biased region" description="Polar residues" evidence="6">
    <location>
        <begin position="267"/>
        <end position="276"/>
    </location>
</feature>
<dbReference type="GO" id="GO:0030900">
    <property type="term" value="P:forebrain development"/>
    <property type="evidence" value="ECO:0007669"/>
    <property type="project" value="UniProtKB-UniRule"/>
</dbReference>
<proteinExistence type="inferred from homology"/>
<dbReference type="GO" id="GO:0016055">
    <property type="term" value="P:Wnt signaling pathway"/>
    <property type="evidence" value="ECO:0007669"/>
    <property type="project" value="InterPro"/>
</dbReference>
<dbReference type="InterPro" id="IPR029094">
    <property type="entry name" value="Draxin"/>
</dbReference>
<dbReference type="OrthoDB" id="9931375at2759"/>
<keyword evidence="8" id="KW-1185">Reference proteome</keyword>
<evidence type="ECO:0000313" key="8">
    <source>
        <dbReference type="Proteomes" id="UP001046870"/>
    </source>
</evidence>
<feature type="compositionally biased region" description="Basic and acidic residues" evidence="6">
    <location>
        <begin position="204"/>
        <end position="218"/>
    </location>
</feature>
<accession>A0A9D3Q3H5</accession>
<dbReference type="GO" id="GO:0021516">
    <property type="term" value="P:dorsal spinal cord development"/>
    <property type="evidence" value="ECO:0007669"/>
    <property type="project" value="UniProtKB-UniRule"/>
</dbReference>
<name>A0A9D3Q3H5_MEGAT</name>
<dbReference type="AlphaFoldDB" id="A0A9D3Q3H5"/>
<feature type="compositionally biased region" description="Low complexity" evidence="6">
    <location>
        <begin position="242"/>
        <end position="259"/>
    </location>
</feature>
<comment type="caution">
    <text evidence="7">The sequence shown here is derived from an EMBL/GenBank/DDBJ whole genome shotgun (WGS) entry which is preliminary data.</text>
</comment>
<keyword evidence="2 5" id="KW-0964">Secreted</keyword>
<keyword evidence="3" id="KW-0732">Signal</keyword>
<protein>
    <recommendedName>
        <fullName evidence="5">Draxin</fullName>
    </recommendedName>
    <alternativeName>
        <fullName evidence="5">Dorsal inhibitory axon guidance protein</fullName>
    </alternativeName>
    <alternativeName>
        <fullName evidence="5">Dorsal repulsive axon guidance protein</fullName>
    </alternativeName>
</protein>
<dbReference type="EMBL" id="JAFDVH010000008">
    <property type="protein sequence ID" value="KAG7472181.1"/>
    <property type="molecule type" value="Genomic_DNA"/>
</dbReference>
<feature type="compositionally biased region" description="Basic residues" evidence="6">
    <location>
        <begin position="312"/>
        <end position="321"/>
    </location>
</feature>
<comment type="similarity">
    <text evidence="5">Belongs to the draxin family.</text>
</comment>
<feature type="region of interest" description="Disordered" evidence="6">
    <location>
        <begin position="164"/>
        <end position="284"/>
    </location>
</feature>
<evidence type="ECO:0000313" key="7">
    <source>
        <dbReference type="EMBL" id="KAG7472181.1"/>
    </source>
</evidence>
<dbReference type="HAMAP" id="MF_03060">
    <property type="entry name" value="Draxin"/>
    <property type="match status" value="1"/>
</dbReference>
<keyword evidence="1 5" id="KW-0217">Developmental protein</keyword>
<evidence type="ECO:0000256" key="6">
    <source>
        <dbReference type="SAM" id="MobiDB-lite"/>
    </source>
</evidence>
<evidence type="ECO:0000256" key="1">
    <source>
        <dbReference type="ARBA" id="ARBA00022473"/>
    </source>
</evidence>
<feature type="region of interest" description="Disordered" evidence="6">
    <location>
        <begin position="66"/>
        <end position="151"/>
    </location>
</feature>
<evidence type="ECO:0000256" key="4">
    <source>
        <dbReference type="ARBA" id="ARBA00023180"/>
    </source>
</evidence>
<sequence length="413" mass="45429">MIDGARNCGTLRPKDLLVRQLTRTTTAFGTLQVVLHLKMGAFSWCLCPVLILATLATISHCAESGNRNAKKGEAHPPPDRVNALQGSEPWAQRGSHHRRHGGRKDKASAGLLSRRPVQPVGRPEDDGIGLEGLSPVRLEMGPGERRGGVPEQQGSFMGFGIPFHERDNHAPGSEGTLKGRRHGHHSEHKKHGGRRDKARHIKGRLPEAELKSVLKEGELINNQPTSKPPSEETAPPTPTPSPTAAVISSSMSTVTTVMSEDPPALPSASTKPQRSPQGRGKAQGEVMPTLDMTLFDWTDYEDMKPADTWPSSKKKDKRRSKNLSSGNVTVDTETLEPCDHHLDCLPGSCCDLRQHECKPHNRGLNNKCYDDCMCEEGFRCYAKFHRNRRVTRRKGRCVEPESANSDQGAFITI</sequence>
<dbReference type="PANTHER" id="PTHR28610:SF1">
    <property type="entry name" value="DRAXIN"/>
    <property type="match status" value="1"/>
</dbReference>
<evidence type="ECO:0000256" key="3">
    <source>
        <dbReference type="ARBA" id="ARBA00022729"/>
    </source>
</evidence>
<comment type="function">
    <text evidence="5">Chemorepulsive axon guidance protein required for the development of spinal cord and forebrain commissures. Acts as a chemorepulsive guidance protein for commissural axons during development. Able to inhibit or repel neurite outgrowth from dorsal spinal cord.</text>
</comment>
<keyword evidence="4" id="KW-0325">Glycoprotein</keyword>